<protein>
    <submittedName>
        <fullName evidence="3">Uncharacterized protein</fullName>
    </submittedName>
</protein>
<organism evidence="3 4">
    <name type="scientific">Ramlibacter tataouinensis</name>
    <dbReference type="NCBI Taxonomy" id="94132"/>
    <lineage>
        <taxon>Bacteria</taxon>
        <taxon>Pseudomonadati</taxon>
        <taxon>Pseudomonadota</taxon>
        <taxon>Betaproteobacteria</taxon>
        <taxon>Burkholderiales</taxon>
        <taxon>Comamonadaceae</taxon>
        <taxon>Ramlibacter</taxon>
    </lineage>
</organism>
<dbReference type="EMBL" id="CP010951">
    <property type="protein sequence ID" value="AMO24393.1"/>
    <property type="molecule type" value="Genomic_DNA"/>
</dbReference>
<evidence type="ECO:0000256" key="2">
    <source>
        <dbReference type="SAM" id="SignalP"/>
    </source>
</evidence>
<dbReference type="OrthoDB" id="123540at2"/>
<feature type="chain" id="PRO_5007449600" evidence="2">
    <location>
        <begin position="30"/>
        <end position="158"/>
    </location>
</feature>
<dbReference type="Proteomes" id="UP000070433">
    <property type="component" value="Chromosome"/>
</dbReference>
<dbReference type="AlphaFoldDB" id="A0A127JWZ2"/>
<feature type="signal peptide" evidence="2">
    <location>
        <begin position="1"/>
        <end position="29"/>
    </location>
</feature>
<evidence type="ECO:0000313" key="4">
    <source>
        <dbReference type="Proteomes" id="UP000070433"/>
    </source>
</evidence>
<evidence type="ECO:0000256" key="1">
    <source>
        <dbReference type="SAM" id="MobiDB-lite"/>
    </source>
</evidence>
<keyword evidence="4" id="KW-1185">Reference proteome</keyword>
<keyword evidence="2" id="KW-0732">Signal</keyword>
<feature type="compositionally biased region" description="Gly residues" evidence="1">
    <location>
        <begin position="33"/>
        <end position="53"/>
    </location>
</feature>
<feature type="region of interest" description="Disordered" evidence="1">
    <location>
        <begin position="30"/>
        <end position="70"/>
    </location>
</feature>
<dbReference type="PATRIC" id="fig|94132.3.peg.3690"/>
<proteinExistence type="predicted"/>
<evidence type="ECO:0000313" key="3">
    <source>
        <dbReference type="EMBL" id="AMO24393.1"/>
    </source>
</evidence>
<dbReference type="RefSeq" id="WP_061502134.1">
    <property type="nucleotide sequence ID" value="NZ_CP010951.1"/>
</dbReference>
<gene>
    <name evidence="3" type="ORF">UC35_18060</name>
</gene>
<reference evidence="3 4" key="1">
    <citation type="journal article" date="2014" name="Int. J. Syst. Evol. Microbiol.">
        <title>Ramlibacter solisilvae sp. nov., isolated from forest soil, and emended description of the genus Ramlibacter.</title>
        <authorList>
            <person name="Lee H.J."/>
            <person name="Lee S.H."/>
            <person name="Lee S.S."/>
            <person name="Lee J.S."/>
            <person name="Kim Y."/>
            <person name="Kim S.C."/>
            <person name="Jeon C.O."/>
        </authorList>
    </citation>
    <scope>NUCLEOTIDE SEQUENCE [LARGE SCALE GENOMIC DNA]</scope>
    <source>
        <strain evidence="3 4">5-10</strain>
    </source>
</reference>
<accession>A0A127JWZ2</accession>
<sequence>MNKSIGKLTAASWAALVLASFLMTPAAEAQRRAGGGGGGGGGGAAGARAGGGAQASHNRVDARSTDVRNTSVNNVNVQRNVNVDVDCSPRCGGWDHPVAATAVVAGTVAVTAAAVGSMVAAVPAGCVPVSYGGMVYQQCGATWYMPQGPQYVVVHPPY</sequence>
<name>A0A127JWZ2_9BURK</name>